<reference evidence="3 4" key="1">
    <citation type="submission" date="2024-04" db="EMBL/GenBank/DDBJ databases">
        <title>Complete genome sequence of Fusarium acuminatum.</title>
        <authorList>
            <person name="Lan B."/>
        </authorList>
    </citation>
    <scope>NUCLEOTIDE SEQUENCE [LARGE SCALE GENOMIC DNA]</scope>
    <source>
        <strain evidence="3">1A</strain>
    </source>
</reference>
<dbReference type="Proteomes" id="UP001489902">
    <property type="component" value="Chromosome 7"/>
</dbReference>
<protein>
    <recommendedName>
        <fullName evidence="2">Nephrocystin 3-like N-terminal domain-containing protein</fullName>
    </recommendedName>
</protein>
<feature type="domain" description="Nephrocystin 3-like N-terminal" evidence="2">
    <location>
        <begin position="271"/>
        <end position="454"/>
    </location>
</feature>
<name>A0ABZ2XA90_9HYPO</name>
<evidence type="ECO:0000313" key="4">
    <source>
        <dbReference type="Proteomes" id="UP001489902"/>
    </source>
</evidence>
<proteinExistence type="predicted"/>
<dbReference type="PANTHER" id="PTHR10039">
    <property type="entry name" value="AMELOGENIN"/>
    <property type="match status" value="1"/>
</dbReference>
<evidence type="ECO:0000256" key="1">
    <source>
        <dbReference type="ARBA" id="ARBA00022737"/>
    </source>
</evidence>
<organism evidence="3 4">
    <name type="scientific">Fusarium acuminatum</name>
    <dbReference type="NCBI Taxonomy" id="5515"/>
    <lineage>
        <taxon>Eukaryota</taxon>
        <taxon>Fungi</taxon>
        <taxon>Dikarya</taxon>
        <taxon>Ascomycota</taxon>
        <taxon>Pezizomycotina</taxon>
        <taxon>Sordariomycetes</taxon>
        <taxon>Hypocreomycetidae</taxon>
        <taxon>Hypocreales</taxon>
        <taxon>Nectriaceae</taxon>
        <taxon>Fusarium</taxon>
        <taxon>Fusarium tricinctum species complex</taxon>
    </lineage>
</organism>
<evidence type="ECO:0000313" key="3">
    <source>
        <dbReference type="EMBL" id="WZH50028.1"/>
    </source>
</evidence>
<accession>A0ABZ2XA90</accession>
<keyword evidence="1" id="KW-0677">Repeat</keyword>
<dbReference type="SUPFAM" id="SSF52540">
    <property type="entry name" value="P-loop containing nucleoside triphosphate hydrolases"/>
    <property type="match status" value="1"/>
</dbReference>
<gene>
    <name evidence="3" type="ORF">QYS62_011261</name>
</gene>
<evidence type="ECO:0000259" key="2">
    <source>
        <dbReference type="Pfam" id="PF24883"/>
    </source>
</evidence>
<dbReference type="Gene3D" id="3.40.50.300">
    <property type="entry name" value="P-loop containing nucleotide triphosphate hydrolases"/>
    <property type="match status" value="1"/>
</dbReference>
<sequence>MDPVTAVGMASAIMTFVDVGFKFIQIANEIHNSADGVLHANRRIEDISAEADQAATRLQSMAPFNATDEEESLFKAAQRCRKTSSELATTLNDLKPNQSSPKRLEIVKHTLKVMWKDGLIKKLEDQLKDDRQQLTLAMSIFSRAEAADGFKKLFLLAKTNETKLDNLTQALEHLRRAQLSMTDNEASSNFQELLTVGSRVRRAISQDRILDNIKFDEMCRRYEAVHVAYESTFNWIYEDLDTVQAGVSFSLPDVSSRIYNNDVSQMQSQSREMFINWLSSGSPSPPVFHISGKLGSGKSTLMKFLCCHPRTVQELNKWAGTNKLVFASFFSWRHGTNMQKSLAGLRRTLLYEVLKQRPDLLPDTLPDYWNKAEQTPGIAGINLDFPRALIEDAFSRLLQNPQLGEKHRFCFFIDGLDEFDPDCQDGKDYADMVGIFRNWTTHANGTLKLCVSSREECVFMKAYRNYPGFRLQCLTRIDMQNYVRSRLSSLKDETTRNKFIYLIPEKSSGIFLWTYLVVNTVRNKISHGVSDKALEKYLEALPENLKALFQHVLDNLEEDDKTWTLRTICLLQTANSKGLLFSLVASSLLDQYFKDPEFSMREEVDWHLKDQEVLRTELRGACGGLIESHGGFLQFVHRSVPEMFQGNIKTNELSSQMEEALKGMDVVNVLIHLCFAAVRTMRSFPFYVLYLHIELMVLALLMEESDRPPYHFLDFINTWIGKTFRRYDTGGLIWEVRYSNNFGYSPLLTMLNDHEPDYEHGDVPPIFVHTITIATAADRSDYIEWKIQQDPEFLSNALVRALVVLCLLRSKHWELFFRNNVFLHDQTAPLRIPLERLPEVSMGDFKPLTAWQFFIVDTMCQKFGKLVPESFPQIVEQFLKYVTDPYCQFQIESVEKKDRILIWKVLFRDGVSDHCWTVLDHDVSPFSDWLQSAFDRCQVLRNKPRLDFLTKIKEEFSLRDIIAGTEWPNRDAILKLMDDFVRN</sequence>
<dbReference type="InterPro" id="IPR027417">
    <property type="entry name" value="P-loop_NTPase"/>
</dbReference>
<dbReference type="InterPro" id="IPR056884">
    <property type="entry name" value="NPHP3-like_N"/>
</dbReference>
<dbReference type="EMBL" id="CP151266">
    <property type="protein sequence ID" value="WZH50028.1"/>
    <property type="molecule type" value="Genomic_DNA"/>
</dbReference>
<dbReference type="PANTHER" id="PTHR10039:SF5">
    <property type="entry name" value="NACHT DOMAIN-CONTAINING PROTEIN"/>
    <property type="match status" value="1"/>
</dbReference>
<dbReference type="Pfam" id="PF24883">
    <property type="entry name" value="NPHP3_N"/>
    <property type="match status" value="1"/>
</dbReference>
<keyword evidence="4" id="KW-1185">Reference proteome</keyword>